<feature type="compositionally biased region" description="Basic and acidic residues" evidence="1">
    <location>
        <begin position="7"/>
        <end position="17"/>
    </location>
</feature>
<proteinExistence type="predicted"/>
<keyword evidence="3" id="KW-1185">Reference proteome</keyword>
<dbReference type="InterPro" id="IPR019129">
    <property type="entry name" value="Folate-sensitive_fs_Fra10Ac1"/>
</dbReference>
<feature type="compositionally biased region" description="Basic residues" evidence="1">
    <location>
        <begin position="178"/>
        <end position="189"/>
    </location>
</feature>
<dbReference type="Proteomes" id="UP001217754">
    <property type="component" value="Chromosome 1"/>
</dbReference>
<feature type="region of interest" description="Disordered" evidence="1">
    <location>
        <begin position="158"/>
        <end position="196"/>
    </location>
</feature>
<dbReference type="GeneID" id="85223753"/>
<reference evidence="2" key="1">
    <citation type="submission" date="2023-03" db="EMBL/GenBank/DDBJ databases">
        <title>Mating type loci evolution in Malassezia.</title>
        <authorList>
            <person name="Coelho M.A."/>
        </authorList>
    </citation>
    <scope>NUCLEOTIDE SEQUENCE</scope>
    <source>
        <strain evidence="2">CBS 9431</strain>
    </source>
</reference>
<accession>A0AAF0F2D9</accession>
<evidence type="ECO:0000313" key="3">
    <source>
        <dbReference type="Proteomes" id="UP001217754"/>
    </source>
</evidence>
<dbReference type="EMBL" id="CP119958">
    <property type="protein sequence ID" value="WFD37162.1"/>
    <property type="molecule type" value="Genomic_DNA"/>
</dbReference>
<feature type="region of interest" description="Disordered" evidence="1">
    <location>
        <begin position="1"/>
        <end position="31"/>
    </location>
</feature>
<dbReference type="RefSeq" id="XP_060120059.1">
    <property type="nucleotide sequence ID" value="XM_060264076.1"/>
</dbReference>
<organism evidence="2 3">
    <name type="scientific">Malassezia japonica</name>
    <dbReference type="NCBI Taxonomy" id="223818"/>
    <lineage>
        <taxon>Eukaryota</taxon>
        <taxon>Fungi</taxon>
        <taxon>Dikarya</taxon>
        <taxon>Basidiomycota</taxon>
        <taxon>Ustilaginomycotina</taxon>
        <taxon>Malasseziomycetes</taxon>
        <taxon>Malasseziales</taxon>
        <taxon>Malasseziaceae</taxon>
        <taxon>Malassezia</taxon>
    </lineage>
</organism>
<protein>
    <recommendedName>
        <fullName evidence="4">Protein FRA10AC1</fullName>
    </recommendedName>
</protein>
<evidence type="ECO:0000256" key="1">
    <source>
        <dbReference type="SAM" id="MobiDB-lite"/>
    </source>
</evidence>
<sequence>MTAAAGAERRGTERAVPRVETSGGRTASSRKTDLDVLRAHHRFLHDDRDEVSYEAQVARKYYDALFKEYAIANLKHYRTRGIALRWRTEDEVVDGIGQDSCANQRCADHYEVDAPPPLGEFEVPFAYEEPDADGRMVAKQALVKVVLCDPCAEKLQHASRHARAAHDTPEAARAARHDAHRRRRTRRRSASPSQGS</sequence>
<dbReference type="Pfam" id="PF09725">
    <property type="entry name" value="Fra10Ac1"/>
    <property type="match status" value="1"/>
</dbReference>
<name>A0AAF0F2D9_9BASI</name>
<evidence type="ECO:0000313" key="2">
    <source>
        <dbReference type="EMBL" id="WFD37162.1"/>
    </source>
</evidence>
<dbReference type="AlphaFoldDB" id="A0AAF0F2D9"/>
<feature type="compositionally biased region" description="Basic and acidic residues" evidence="1">
    <location>
        <begin position="164"/>
        <end position="177"/>
    </location>
</feature>
<evidence type="ECO:0008006" key="4">
    <source>
        <dbReference type="Google" id="ProtNLM"/>
    </source>
</evidence>
<gene>
    <name evidence="2" type="ORF">MJAP1_000104</name>
</gene>